<sequence>MNPAIQIYNHETIHQLQWPDTEQGSYAKRYLLPLLSHSPTAFIENVTTELWVLLIDNIVIPFTVNDQEYDNCYVCSPYTHYVTYAKQELALLQQPVIETILAALLNTVGLGLRLGRINQTVHMNNWLLSTNLYVNLTSLQLTTIVDYMSKRFPTHSLAWRSLNPTTTSAQLESLAKQGCKMIPSRQIYLLPTDQMGGLPSKARWLIKRDYSLIEKNGYELINPDELKKVDMSRLRDLYNALYLDKYSRCNPWLSERFLDLARQERLLNLYALRHIESGRIDAVLGYFNREGIMTTPVFGYNTELPQATGLYRMLSALLIRLALEHGYLLHESSGAAQFKRNRGAAADIEYTAIYDQHLPGYRRWGWSLLGSVLNRIGVPIMKKYKF</sequence>
<accession>A0ABT2UM71</accession>
<gene>
    <name evidence="1" type="ORF">OB236_26900</name>
</gene>
<keyword evidence="2" id="KW-1185">Reference proteome</keyword>
<dbReference type="EMBL" id="JAOQIO010000095">
    <property type="protein sequence ID" value="MCU6795750.1"/>
    <property type="molecule type" value="Genomic_DNA"/>
</dbReference>
<dbReference type="Proteomes" id="UP001652445">
    <property type="component" value="Unassembled WGS sequence"/>
</dbReference>
<evidence type="ECO:0000313" key="2">
    <source>
        <dbReference type="Proteomes" id="UP001652445"/>
    </source>
</evidence>
<comment type="caution">
    <text evidence="1">The sequence shown here is derived from an EMBL/GenBank/DDBJ whole genome shotgun (WGS) entry which is preliminary data.</text>
</comment>
<organism evidence="1 2">
    <name type="scientific">Paenibacillus baimaensis</name>
    <dbReference type="NCBI Taxonomy" id="2982185"/>
    <lineage>
        <taxon>Bacteria</taxon>
        <taxon>Bacillati</taxon>
        <taxon>Bacillota</taxon>
        <taxon>Bacilli</taxon>
        <taxon>Bacillales</taxon>
        <taxon>Paenibacillaceae</taxon>
        <taxon>Paenibacillus</taxon>
    </lineage>
</organism>
<proteinExistence type="predicted"/>
<reference evidence="1 2" key="1">
    <citation type="submission" date="2022-09" db="EMBL/GenBank/DDBJ databases">
        <authorList>
            <person name="Han X.L."/>
            <person name="Wang Q."/>
            <person name="Lu T."/>
        </authorList>
    </citation>
    <scope>NUCLEOTIDE SEQUENCE [LARGE SCALE GENOMIC DNA]</scope>
    <source>
        <strain evidence="1 2">WQ 127069</strain>
    </source>
</reference>
<dbReference type="RefSeq" id="WP_262686696.1">
    <property type="nucleotide sequence ID" value="NZ_JAOQIO010000095.1"/>
</dbReference>
<protein>
    <submittedName>
        <fullName evidence="1">GNAT family N-acetyltransferase</fullName>
    </submittedName>
</protein>
<evidence type="ECO:0000313" key="1">
    <source>
        <dbReference type="EMBL" id="MCU6795750.1"/>
    </source>
</evidence>
<name>A0ABT2UM71_9BACL</name>